<comment type="caution">
    <text evidence="3">The sequence shown here is derived from an EMBL/GenBank/DDBJ whole genome shotgun (WGS) entry which is preliminary data.</text>
</comment>
<feature type="coiled-coil region" evidence="1">
    <location>
        <begin position="95"/>
        <end position="164"/>
    </location>
</feature>
<dbReference type="EMBL" id="JAHLJV010000075">
    <property type="protein sequence ID" value="KAK1574455.1"/>
    <property type="molecule type" value="Genomic_DNA"/>
</dbReference>
<dbReference type="Proteomes" id="UP001230504">
    <property type="component" value="Unassembled WGS sequence"/>
</dbReference>
<dbReference type="Gene3D" id="1.20.5.340">
    <property type="match status" value="1"/>
</dbReference>
<reference evidence="3" key="1">
    <citation type="submission" date="2021-06" db="EMBL/GenBank/DDBJ databases">
        <title>Comparative genomics, transcriptomics and evolutionary studies reveal genomic signatures of adaptation to plant cell wall in hemibiotrophic fungi.</title>
        <authorList>
            <consortium name="DOE Joint Genome Institute"/>
            <person name="Baroncelli R."/>
            <person name="Diaz J.F."/>
            <person name="Benocci T."/>
            <person name="Peng M."/>
            <person name="Battaglia E."/>
            <person name="Haridas S."/>
            <person name="Andreopoulos W."/>
            <person name="Labutti K."/>
            <person name="Pangilinan J."/>
            <person name="Floch G.L."/>
            <person name="Makela M.R."/>
            <person name="Henrissat B."/>
            <person name="Grigoriev I.V."/>
            <person name="Crouch J.A."/>
            <person name="De Vries R.P."/>
            <person name="Sukno S.A."/>
            <person name="Thon M.R."/>
        </authorList>
    </citation>
    <scope>NUCLEOTIDE SEQUENCE</scope>
    <source>
        <strain evidence="3">CBS 125086</strain>
    </source>
</reference>
<evidence type="ECO:0000313" key="3">
    <source>
        <dbReference type="EMBL" id="KAK1574455.1"/>
    </source>
</evidence>
<accession>A0AAD8V1K5</accession>
<organism evidence="3 4">
    <name type="scientific">Colletotrichum navitas</name>
    <dbReference type="NCBI Taxonomy" id="681940"/>
    <lineage>
        <taxon>Eukaryota</taxon>
        <taxon>Fungi</taxon>
        <taxon>Dikarya</taxon>
        <taxon>Ascomycota</taxon>
        <taxon>Pezizomycotina</taxon>
        <taxon>Sordariomycetes</taxon>
        <taxon>Hypocreomycetidae</taxon>
        <taxon>Glomerellales</taxon>
        <taxon>Glomerellaceae</taxon>
        <taxon>Colletotrichum</taxon>
        <taxon>Colletotrichum graminicola species complex</taxon>
    </lineage>
</organism>
<feature type="region of interest" description="Disordered" evidence="2">
    <location>
        <begin position="1"/>
        <end position="26"/>
    </location>
</feature>
<dbReference type="RefSeq" id="XP_060409977.1">
    <property type="nucleotide sequence ID" value="XM_060561532.1"/>
</dbReference>
<name>A0AAD8V1K5_9PEZI</name>
<gene>
    <name evidence="3" type="ORF">LY79DRAFT_593271</name>
</gene>
<protein>
    <submittedName>
        <fullName evidence="3">Uncharacterized protein</fullName>
    </submittedName>
</protein>
<evidence type="ECO:0000256" key="1">
    <source>
        <dbReference type="SAM" id="Coils"/>
    </source>
</evidence>
<dbReference type="GeneID" id="85445772"/>
<dbReference type="AlphaFoldDB" id="A0AAD8V1K5"/>
<sequence length="471" mass="53434">MQQISSERQENRTDFSLDMSSPEPQFSQNYQHHCDLLSDLRKQDILHLDDIMDNVAFNPTPETQAGEPSVIDGSPEDQINQTQDATYFLLQDAEVRKLQDEVIQLHTQLEDNENEIFKLESNIAVVENNYSHIKTEVACVRTEIACVEQMVEAAERQRTEMQQLYQHKVSELMTHIGKLNGNICDLKAQVASRKALKSQDKAIANSQKVSDDVIKASWRTMTYNISSLVSTILTGNPSRHDLDHHVHEGKEESCACCQLDARQVLLLQNDDTRECVVEKLVWDAVFSHIFSPNGVRFGRNRAGTPGQLLSALFNQLLERPEMTNNPTMLLRWKAESAVMMDKVIGVDNKELDTIVDKEYGGLCVFIPRDCPDITVARQSLYHQLRNIFKEATEIHRILMQSRAHFYIDLVDTEAVVHYNPEYHEAEVYETELSPKSTVLLGISPSLVKCGNADGGNYDKSNRLVKASVICD</sequence>
<evidence type="ECO:0000256" key="2">
    <source>
        <dbReference type="SAM" id="MobiDB-lite"/>
    </source>
</evidence>
<keyword evidence="4" id="KW-1185">Reference proteome</keyword>
<keyword evidence="1" id="KW-0175">Coiled coil</keyword>
<proteinExistence type="predicted"/>
<evidence type="ECO:0000313" key="4">
    <source>
        <dbReference type="Proteomes" id="UP001230504"/>
    </source>
</evidence>